<sequence length="772" mass="84123">MDRKASSDRINIDGEGEGGKPLSPRQARRREASTQKGASHNSVKFSLQAIHRPIASAEVIDMDEDAPAEHLPLKASTRSAQPLSTHSDDARPRRSSDDAGQSANLKQHEPNEPRETQTHELHQALRQQQQQQQQPHPQQAAPVRKQSINLYDNLSKAQTTQQDLPPDATWKPSSSERGSPDAANNDDDTSEGNLVKVRPEMRASSIATSDSTNSRFPTAREVSETTSTKLYEMRWCWISLAANALMIAAILQLRKGVVIPLPSEISTSIGCVILELVLLISNFVTSHALDGGASAFFGEKLASKRGYSLAVCGFLQVSTFLKLPFANQLSLNSTCRKLLARSSLLWITLHAILWLTPLTATALRGNIIRQDQGHVKCLMYRQTGQVVDRNWPTLVVENGVSEFIFGSALGVMRSENPDVNLTTAIMAPQYIGDLGDGDKLVGEGFTADISTECRCAPTTDLTGLASVGVPANIAPTLLSELSVLGTVEGMANAFINGTSSLKIITMLSHTYLCGGTNGTNPFVPVCFTEISNHRHATIMVQYMSDGTTASIAPRLVEVRTLSEPADLQYWLSNAMNAILEGPFSHTRLPPTFPGTVNPLLWWATPNLIAIDPSLIEAGIEAMFAVLLRAGVQRTYISEGDTCVHNMEILGVSSLDLVAYGANIAIFILSFQLFVTGISSLCFAPWLLSPNPIGPAVRLTRDPVYFTLMLNSSNIITGTEMLCNAPPHTIWQAYDTIVRVGEPFGTRDDPMFGHITLDRPKLVTHLTNGKRYH</sequence>
<feature type="compositionally biased region" description="Polar residues" evidence="1">
    <location>
        <begin position="205"/>
        <end position="216"/>
    </location>
</feature>
<feature type="compositionally biased region" description="Basic and acidic residues" evidence="1">
    <location>
        <begin position="106"/>
        <end position="123"/>
    </location>
</feature>
<organism evidence="2 3">
    <name type="scientific">Polyrhizophydium stewartii</name>
    <dbReference type="NCBI Taxonomy" id="2732419"/>
    <lineage>
        <taxon>Eukaryota</taxon>
        <taxon>Fungi</taxon>
        <taxon>Fungi incertae sedis</taxon>
        <taxon>Chytridiomycota</taxon>
        <taxon>Chytridiomycota incertae sedis</taxon>
        <taxon>Chytridiomycetes</taxon>
        <taxon>Rhizophydiales</taxon>
        <taxon>Rhizophydiales incertae sedis</taxon>
        <taxon>Polyrhizophydium</taxon>
    </lineage>
</organism>
<name>A0ABR4NAB8_9FUNG</name>
<feature type="region of interest" description="Disordered" evidence="1">
    <location>
        <begin position="157"/>
        <end position="220"/>
    </location>
</feature>
<evidence type="ECO:0000313" key="2">
    <source>
        <dbReference type="EMBL" id="KAL2916458.1"/>
    </source>
</evidence>
<evidence type="ECO:0008006" key="4">
    <source>
        <dbReference type="Google" id="ProtNLM"/>
    </source>
</evidence>
<accession>A0ABR4NAB8</accession>
<dbReference type="EMBL" id="JADGIZ020000016">
    <property type="protein sequence ID" value="KAL2916458.1"/>
    <property type="molecule type" value="Genomic_DNA"/>
</dbReference>
<dbReference type="Proteomes" id="UP001527925">
    <property type="component" value="Unassembled WGS sequence"/>
</dbReference>
<protein>
    <recommendedName>
        <fullName evidence="4">Transmembrane protein</fullName>
    </recommendedName>
</protein>
<comment type="caution">
    <text evidence="2">The sequence shown here is derived from an EMBL/GenBank/DDBJ whole genome shotgun (WGS) entry which is preliminary data.</text>
</comment>
<feature type="compositionally biased region" description="Basic and acidic residues" evidence="1">
    <location>
        <begin position="86"/>
        <end position="97"/>
    </location>
</feature>
<feature type="compositionally biased region" description="Polar residues" evidence="1">
    <location>
        <begin position="76"/>
        <end position="85"/>
    </location>
</feature>
<proteinExistence type="predicted"/>
<feature type="compositionally biased region" description="Low complexity" evidence="1">
    <location>
        <begin position="124"/>
        <end position="142"/>
    </location>
</feature>
<feature type="region of interest" description="Disordered" evidence="1">
    <location>
        <begin position="1"/>
        <end position="143"/>
    </location>
</feature>
<reference evidence="2 3" key="1">
    <citation type="submission" date="2023-09" db="EMBL/GenBank/DDBJ databases">
        <title>Pangenome analysis of Batrachochytrium dendrobatidis and related Chytrids.</title>
        <authorList>
            <person name="Yacoub M.N."/>
            <person name="Stajich J.E."/>
            <person name="James T.Y."/>
        </authorList>
    </citation>
    <scope>NUCLEOTIDE SEQUENCE [LARGE SCALE GENOMIC DNA]</scope>
    <source>
        <strain evidence="2 3">JEL0888</strain>
    </source>
</reference>
<feature type="compositionally biased region" description="Polar residues" evidence="1">
    <location>
        <begin position="34"/>
        <end position="45"/>
    </location>
</feature>
<gene>
    <name evidence="2" type="ORF">HK105_203891</name>
</gene>
<keyword evidence="3" id="KW-1185">Reference proteome</keyword>
<feature type="compositionally biased region" description="Basic and acidic residues" evidence="1">
    <location>
        <begin position="1"/>
        <end position="12"/>
    </location>
</feature>
<evidence type="ECO:0000313" key="3">
    <source>
        <dbReference type="Proteomes" id="UP001527925"/>
    </source>
</evidence>
<evidence type="ECO:0000256" key="1">
    <source>
        <dbReference type="SAM" id="MobiDB-lite"/>
    </source>
</evidence>